<comment type="similarity">
    <text evidence="6">Belongs to the glycosyl hydrolase 18 family.</text>
</comment>
<comment type="caution">
    <text evidence="9">The sequence shown here is derived from an EMBL/GenBank/DDBJ whole genome shotgun (WGS) entry which is preliminary data.</text>
</comment>
<dbReference type="InterPro" id="IPR011583">
    <property type="entry name" value="Chitinase_II/V-like_cat"/>
</dbReference>
<keyword evidence="1" id="KW-0732">Signal</keyword>
<sequence>MFIEDNHYILLHRHPSNLWHVDKKTMLMVACLILPVSVFCATYMMLFGIYEKLVYPKMLGGPFNSMENLIKSQERAIAYAKIYPAKNYSYIPRNLDSLQSKINDFKLVCYFNLPADKNSMQISDIDPNLCTHINVAFAAVVNHSIYLDDTNLGYLEEIVKLKEPNKNLKILLSIGGNGNNNGFPEMVKNHTNRKTFIKSVFNYVNLYHIDGIDLDWEFPGEYINYDHNQRMHFTQLLFELRRAISKEPKSAILLTVAVAAATEIIEVSYDVSYMNQYVDYVNLMSYDYHYYTGVTPFTGFNSPLYETSSEKYYLATLNINYSSHYWNFLGMDKRKIVVGLPTYGHSFRLLNPRNHDLYAPASGYGKLGNFGFASYPIICDFLQTNHITPIFDMESYSPYASKYYEWITFDDPQSMSYKAEFIQANNFGGAMIYSLDADDFRGNCQLGLGENKKFPLIRTVKSVFEAN</sequence>
<keyword evidence="2 5" id="KW-0378">Hydrolase</keyword>
<dbReference type="SUPFAM" id="SSF54556">
    <property type="entry name" value="Chitinase insertion domain"/>
    <property type="match status" value="1"/>
</dbReference>
<evidence type="ECO:0000313" key="9">
    <source>
        <dbReference type="EMBL" id="KAL1501483.1"/>
    </source>
</evidence>
<organism evidence="9 10">
    <name type="scientific">Hypothenemus hampei</name>
    <name type="common">Coffee berry borer</name>
    <dbReference type="NCBI Taxonomy" id="57062"/>
    <lineage>
        <taxon>Eukaryota</taxon>
        <taxon>Metazoa</taxon>
        <taxon>Ecdysozoa</taxon>
        <taxon>Arthropoda</taxon>
        <taxon>Hexapoda</taxon>
        <taxon>Insecta</taxon>
        <taxon>Pterygota</taxon>
        <taxon>Neoptera</taxon>
        <taxon>Endopterygota</taxon>
        <taxon>Coleoptera</taxon>
        <taxon>Polyphaga</taxon>
        <taxon>Cucujiformia</taxon>
        <taxon>Curculionidae</taxon>
        <taxon>Scolytinae</taxon>
        <taxon>Hypothenemus</taxon>
    </lineage>
</organism>
<dbReference type="Gene3D" id="3.10.50.10">
    <property type="match status" value="1"/>
</dbReference>
<keyword evidence="10" id="KW-1185">Reference proteome</keyword>
<dbReference type="FunFam" id="3.10.50.10:FF:000003">
    <property type="entry name" value="Class V chitinase CHIT5b"/>
    <property type="match status" value="1"/>
</dbReference>
<dbReference type="Gene3D" id="3.20.20.80">
    <property type="entry name" value="Glycosidases"/>
    <property type="match status" value="1"/>
</dbReference>
<dbReference type="Proteomes" id="UP001566132">
    <property type="component" value="Unassembled WGS sequence"/>
</dbReference>
<dbReference type="AlphaFoldDB" id="A0ABD1ERR5"/>
<dbReference type="InterPro" id="IPR050314">
    <property type="entry name" value="Glycosyl_Hydrlase_18"/>
</dbReference>
<dbReference type="Pfam" id="PF00704">
    <property type="entry name" value="Glyco_hydro_18"/>
    <property type="match status" value="1"/>
</dbReference>
<evidence type="ECO:0000259" key="8">
    <source>
        <dbReference type="PROSITE" id="PS51910"/>
    </source>
</evidence>
<dbReference type="SMART" id="SM00636">
    <property type="entry name" value="Glyco_18"/>
    <property type="match status" value="1"/>
</dbReference>
<evidence type="ECO:0000256" key="7">
    <source>
        <dbReference type="SAM" id="Phobius"/>
    </source>
</evidence>
<evidence type="ECO:0000256" key="2">
    <source>
        <dbReference type="ARBA" id="ARBA00022801"/>
    </source>
</evidence>
<name>A0ABD1ERR5_HYPHA</name>
<dbReference type="PROSITE" id="PS01095">
    <property type="entry name" value="GH18_1"/>
    <property type="match status" value="1"/>
</dbReference>
<evidence type="ECO:0000256" key="6">
    <source>
        <dbReference type="RuleBase" id="RU004453"/>
    </source>
</evidence>
<dbReference type="PROSITE" id="PS51910">
    <property type="entry name" value="GH18_2"/>
    <property type="match status" value="1"/>
</dbReference>
<keyword evidence="3" id="KW-0325">Glycoprotein</keyword>
<proteinExistence type="inferred from homology"/>
<keyword evidence="7" id="KW-1133">Transmembrane helix</keyword>
<evidence type="ECO:0000313" key="10">
    <source>
        <dbReference type="Proteomes" id="UP001566132"/>
    </source>
</evidence>
<dbReference type="SUPFAM" id="SSF51445">
    <property type="entry name" value="(Trans)glycosidases"/>
    <property type="match status" value="1"/>
</dbReference>
<protein>
    <recommendedName>
        <fullName evidence="8">GH18 domain-containing protein</fullName>
    </recommendedName>
</protein>
<dbReference type="EMBL" id="JBDJPC010000005">
    <property type="protein sequence ID" value="KAL1501483.1"/>
    <property type="molecule type" value="Genomic_DNA"/>
</dbReference>
<dbReference type="PANTHER" id="PTHR11177:SF390">
    <property type="entry name" value="CHITINASE 11"/>
    <property type="match status" value="1"/>
</dbReference>
<dbReference type="InterPro" id="IPR001579">
    <property type="entry name" value="Glyco_hydro_18_chit_AS"/>
</dbReference>
<reference evidence="9 10" key="1">
    <citation type="submission" date="2024-05" db="EMBL/GenBank/DDBJ databases">
        <title>Genetic variation in Jamaican populations of the coffee berry borer (Hypothenemus hampei).</title>
        <authorList>
            <person name="Errbii M."/>
            <person name="Myrie A."/>
        </authorList>
    </citation>
    <scope>NUCLEOTIDE SEQUENCE [LARGE SCALE GENOMIC DNA]</scope>
    <source>
        <strain evidence="9">JA-Hopewell-2020-01-JO</strain>
        <tissue evidence="9">Whole body</tissue>
    </source>
</reference>
<dbReference type="InterPro" id="IPR029070">
    <property type="entry name" value="Chitinase_insertion_sf"/>
</dbReference>
<keyword evidence="7" id="KW-0472">Membrane</keyword>
<dbReference type="GO" id="GO:0004568">
    <property type="term" value="F:chitinase activity"/>
    <property type="evidence" value="ECO:0007669"/>
    <property type="project" value="UniProtKB-ARBA"/>
</dbReference>
<dbReference type="PANTHER" id="PTHR11177">
    <property type="entry name" value="CHITINASE"/>
    <property type="match status" value="1"/>
</dbReference>
<accession>A0ABD1ERR5</accession>
<evidence type="ECO:0000256" key="1">
    <source>
        <dbReference type="ARBA" id="ARBA00022729"/>
    </source>
</evidence>
<evidence type="ECO:0000256" key="5">
    <source>
        <dbReference type="RuleBase" id="RU000489"/>
    </source>
</evidence>
<feature type="domain" description="GH18" evidence="8">
    <location>
        <begin position="105"/>
        <end position="467"/>
    </location>
</feature>
<dbReference type="InterPro" id="IPR017853">
    <property type="entry name" value="GH"/>
</dbReference>
<gene>
    <name evidence="9" type="ORF">ABEB36_006796</name>
</gene>
<feature type="transmembrane region" description="Helical" evidence="7">
    <location>
        <begin position="26"/>
        <end position="50"/>
    </location>
</feature>
<evidence type="ECO:0000256" key="4">
    <source>
        <dbReference type="ARBA" id="ARBA00023295"/>
    </source>
</evidence>
<dbReference type="InterPro" id="IPR001223">
    <property type="entry name" value="Glyco_hydro18_cat"/>
</dbReference>
<dbReference type="GO" id="GO:0006032">
    <property type="term" value="P:chitin catabolic process"/>
    <property type="evidence" value="ECO:0007669"/>
    <property type="project" value="UniProtKB-ARBA"/>
</dbReference>
<evidence type="ECO:0000256" key="3">
    <source>
        <dbReference type="ARBA" id="ARBA00023180"/>
    </source>
</evidence>
<keyword evidence="7" id="KW-0812">Transmembrane</keyword>
<keyword evidence="4 5" id="KW-0326">Glycosidase</keyword>